<evidence type="ECO:0000259" key="1">
    <source>
        <dbReference type="Pfam" id="PF13401"/>
    </source>
</evidence>
<dbReference type="InterPro" id="IPR027417">
    <property type="entry name" value="P-loop_NTPase"/>
</dbReference>
<evidence type="ECO:0000313" key="2">
    <source>
        <dbReference type="EMBL" id="QTR51660.1"/>
    </source>
</evidence>
<dbReference type="PANTHER" id="PTHR34301">
    <property type="entry name" value="DNA-BINDING PROTEIN-RELATED"/>
    <property type="match status" value="1"/>
</dbReference>
<dbReference type="Proteomes" id="UP000672027">
    <property type="component" value="Chromosome"/>
</dbReference>
<dbReference type="SUPFAM" id="SSF52540">
    <property type="entry name" value="P-loop containing nucleoside triphosphate hydrolases"/>
    <property type="match status" value="1"/>
</dbReference>
<dbReference type="EMBL" id="CP072800">
    <property type="protein sequence ID" value="QTR51660.1"/>
    <property type="molecule type" value="Genomic_DNA"/>
</dbReference>
<accession>A0ABX7X8V4</accession>
<dbReference type="Pfam" id="PF13401">
    <property type="entry name" value="AAA_22"/>
    <property type="match status" value="1"/>
</dbReference>
<sequence length="306" mass="35180">MLENPFTVRGTIQNPSDFIGRKAELLHIVTRLKTMQSCSVVGERRIGKSSLLYHLFQTGNERLNDSRYRFVYIELTDASAQTVVDFLQTVLQALDLPTDVIKDDNTLIQNLIAFDKVIKTLVAEGVKVVLCLDEFEGLFDNPSEFSDQFFNQFRTMCNHQRLAVVTASRQPLEVYSLEKKLTSPFFNIFSIAELGDFTPPDVEQFIAHYQAIAQFTPQELDFINRYVEPHPLKVQIFCDMLLQWRDNGFAWTNDEMLDKTTKVYKQFLGGEHDWRKLSRTKSFFSVEGIGEKLALIKAARDLVTGQ</sequence>
<protein>
    <submittedName>
        <fullName evidence="2">AAA-like domain-containing protein</fullName>
    </submittedName>
</protein>
<name>A0ABX7X8V4_9GAMM</name>
<dbReference type="Gene3D" id="3.40.50.300">
    <property type="entry name" value="P-loop containing nucleotide triphosphate hydrolases"/>
    <property type="match status" value="1"/>
</dbReference>
<gene>
    <name evidence="2" type="ORF">J8380_09045</name>
</gene>
<organism evidence="2 3">
    <name type="scientific">Candidatus Thiothrix anitrata</name>
    <dbReference type="NCBI Taxonomy" id="2823902"/>
    <lineage>
        <taxon>Bacteria</taxon>
        <taxon>Pseudomonadati</taxon>
        <taxon>Pseudomonadota</taxon>
        <taxon>Gammaproteobacteria</taxon>
        <taxon>Thiotrichales</taxon>
        <taxon>Thiotrichaceae</taxon>
        <taxon>Thiothrix</taxon>
    </lineage>
</organism>
<feature type="domain" description="ORC1/DEAH AAA+ ATPase" evidence="1">
    <location>
        <begin position="35"/>
        <end position="165"/>
    </location>
</feature>
<dbReference type="RefSeq" id="WP_210230314.1">
    <property type="nucleotide sequence ID" value="NZ_CP072800.1"/>
</dbReference>
<evidence type="ECO:0000313" key="3">
    <source>
        <dbReference type="Proteomes" id="UP000672027"/>
    </source>
</evidence>
<dbReference type="InterPro" id="IPR049945">
    <property type="entry name" value="AAA_22"/>
</dbReference>
<proteinExistence type="predicted"/>
<reference evidence="2 3" key="1">
    <citation type="submission" date="2021-04" db="EMBL/GenBank/DDBJ databases">
        <title>Genomics, taxonomy and metabolism of representatives of sulfur bacteria of the genus Thiothrix: Thiothrix fructosivorans QT, Thiothrix unzii A1T and three new species, Thiothrix subterranea sp. nov., Thiothrix litoralis sp. nov. and 'Candidatus Thiothrix anitrata' sp. nov.</title>
        <authorList>
            <person name="Ravin N.V."/>
            <person name="Smolyakov D."/>
            <person name="Rudenko T.S."/>
            <person name="Mardanov A.V."/>
            <person name="Beletsky A.V."/>
            <person name="Markov N.D."/>
            <person name="Fomenkov A.I."/>
            <person name="Roberts R.J."/>
            <person name="Karnachuk O.V."/>
            <person name="Novikov A."/>
            <person name="Grabovich M.Y."/>
        </authorList>
    </citation>
    <scope>NUCLEOTIDE SEQUENCE [LARGE SCALE GENOMIC DNA]</scope>
    <source>
        <strain evidence="2 3">A52</strain>
    </source>
</reference>
<dbReference type="PANTHER" id="PTHR34301:SF8">
    <property type="entry name" value="ATPASE DOMAIN-CONTAINING PROTEIN"/>
    <property type="match status" value="1"/>
</dbReference>
<keyword evidence="3" id="KW-1185">Reference proteome</keyword>